<feature type="compositionally biased region" description="Basic residues" evidence="6">
    <location>
        <begin position="212"/>
        <end position="221"/>
    </location>
</feature>
<evidence type="ECO:0000256" key="4">
    <source>
        <dbReference type="ARBA" id="ARBA00022833"/>
    </source>
</evidence>
<sequence>MTEFWVSQANHWCEYCKVWLKDTAQSRAVHEKGIKHQENVAKRLSAMRRKAVDEKAAAVQTAKTMKAIEEEAAAQFARDRAEAAAHRAASLGEWVLNHETGQHYNAQHRWYYDSGSKMYYGGDPPDWTASPATLPHAARFEVMYPPLTRPRPTPGQGPPAAASAAGARASGRAAAHPLSGLGGYAMPSVGRIGGAKGVGRVEAEATDAQRKHADKLKAKKAIGKDLPKQEQEALARREAARARVQQRTMSAFGLQ</sequence>
<dbReference type="Gene3D" id="3.30.160.60">
    <property type="entry name" value="Classic Zinc Finger"/>
    <property type="match status" value="1"/>
</dbReference>
<evidence type="ECO:0000259" key="7">
    <source>
        <dbReference type="PROSITE" id="PS50171"/>
    </source>
</evidence>
<protein>
    <recommendedName>
        <fullName evidence="7">Matrin-type domain-containing protein</fullName>
    </recommendedName>
</protein>
<comment type="subcellular location">
    <subcellularLocation>
        <location evidence="1">Nucleus</location>
    </subcellularLocation>
</comment>
<evidence type="ECO:0000256" key="3">
    <source>
        <dbReference type="ARBA" id="ARBA00022771"/>
    </source>
</evidence>
<feature type="compositionally biased region" description="Basic and acidic residues" evidence="6">
    <location>
        <begin position="201"/>
        <end position="211"/>
    </location>
</feature>
<evidence type="ECO:0000256" key="1">
    <source>
        <dbReference type="ARBA" id="ARBA00004123"/>
    </source>
</evidence>
<dbReference type="SMART" id="SM00451">
    <property type="entry name" value="ZnF_U1"/>
    <property type="match status" value="1"/>
</dbReference>
<dbReference type="SUPFAM" id="SSF57667">
    <property type="entry name" value="beta-beta-alpha zinc fingers"/>
    <property type="match status" value="1"/>
</dbReference>
<keyword evidence="2" id="KW-0479">Metal-binding</keyword>
<name>A0A1D1ZWY7_AUXPR</name>
<dbReference type="InterPro" id="IPR000690">
    <property type="entry name" value="Matrin/U1-C_Znf_C2H2"/>
</dbReference>
<accession>A0A1D1ZWY7</accession>
<evidence type="ECO:0000256" key="2">
    <source>
        <dbReference type="ARBA" id="ARBA00022723"/>
    </source>
</evidence>
<evidence type="ECO:0000313" key="8">
    <source>
        <dbReference type="EMBL" id="JAT71361.1"/>
    </source>
</evidence>
<feature type="domain" description="Matrin-type" evidence="7">
    <location>
        <begin position="11"/>
        <end position="42"/>
    </location>
</feature>
<gene>
    <name evidence="8" type="ORF">g.37979</name>
</gene>
<keyword evidence="5" id="KW-0539">Nucleus</keyword>
<evidence type="ECO:0000256" key="6">
    <source>
        <dbReference type="SAM" id="MobiDB-lite"/>
    </source>
</evidence>
<dbReference type="Pfam" id="PF06220">
    <property type="entry name" value="zf-U1"/>
    <property type="match status" value="1"/>
</dbReference>
<organism evidence="8">
    <name type="scientific">Auxenochlorella protothecoides</name>
    <name type="common">Green microalga</name>
    <name type="synonym">Chlorella protothecoides</name>
    <dbReference type="NCBI Taxonomy" id="3075"/>
    <lineage>
        <taxon>Eukaryota</taxon>
        <taxon>Viridiplantae</taxon>
        <taxon>Chlorophyta</taxon>
        <taxon>core chlorophytes</taxon>
        <taxon>Trebouxiophyceae</taxon>
        <taxon>Chlorellales</taxon>
        <taxon>Chlorellaceae</taxon>
        <taxon>Auxenochlorella</taxon>
    </lineage>
</organism>
<feature type="region of interest" description="Disordered" evidence="6">
    <location>
        <begin position="148"/>
        <end position="168"/>
    </location>
</feature>
<dbReference type="InterPro" id="IPR040023">
    <property type="entry name" value="WBP4"/>
</dbReference>
<feature type="region of interest" description="Disordered" evidence="6">
    <location>
        <begin position="201"/>
        <end position="255"/>
    </location>
</feature>
<dbReference type="PANTHER" id="PTHR13173">
    <property type="entry name" value="WW DOMAIN BINDING PROTEIN 4"/>
    <property type="match status" value="1"/>
</dbReference>
<keyword evidence="3" id="KW-0863">Zinc-finger</keyword>
<dbReference type="GO" id="GO:0071011">
    <property type="term" value="C:precatalytic spliceosome"/>
    <property type="evidence" value="ECO:0007669"/>
    <property type="project" value="TreeGrafter"/>
</dbReference>
<proteinExistence type="predicted"/>
<dbReference type="GO" id="GO:0008270">
    <property type="term" value="F:zinc ion binding"/>
    <property type="evidence" value="ECO:0007669"/>
    <property type="project" value="UniProtKB-KW"/>
</dbReference>
<feature type="compositionally biased region" description="Basic and acidic residues" evidence="6">
    <location>
        <begin position="222"/>
        <end position="241"/>
    </location>
</feature>
<dbReference type="InterPro" id="IPR013085">
    <property type="entry name" value="U1-CZ_Znf_C2H2"/>
</dbReference>
<dbReference type="GO" id="GO:0003723">
    <property type="term" value="F:RNA binding"/>
    <property type="evidence" value="ECO:0007669"/>
    <property type="project" value="TreeGrafter"/>
</dbReference>
<dbReference type="GO" id="GO:0000398">
    <property type="term" value="P:mRNA splicing, via spliceosome"/>
    <property type="evidence" value="ECO:0007669"/>
    <property type="project" value="InterPro"/>
</dbReference>
<evidence type="ECO:0000256" key="5">
    <source>
        <dbReference type="ARBA" id="ARBA00023242"/>
    </source>
</evidence>
<dbReference type="InterPro" id="IPR036236">
    <property type="entry name" value="Znf_C2H2_sf"/>
</dbReference>
<reference evidence="8" key="1">
    <citation type="submission" date="2015-08" db="EMBL/GenBank/DDBJ databases">
        <authorList>
            <person name="Babu N.S."/>
            <person name="Beckwith C.J."/>
            <person name="Beseler K.G."/>
            <person name="Brison A."/>
            <person name="Carone J.V."/>
            <person name="Caskin T.P."/>
            <person name="Diamond M."/>
            <person name="Durham M.E."/>
            <person name="Foxe J.M."/>
            <person name="Go M."/>
            <person name="Henderson B.A."/>
            <person name="Jones I.B."/>
            <person name="McGettigan J.A."/>
            <person name="Micheletti S.J."/>
            <person name="Nasrallah M.E."/>
            <person name="Ortiz D."/>
            <person name="Piller C.R."/>
            <person name="Privatt S.R."/>
            <person name="Schneider S.L."/>
            <person name="Sharp S."/>
            <person name="Smith T.C."/>
            <person name="Stanton J.D."/>
            <person name="Ullery H.E."/>
            <person name="Wilson R.J."/>
            <person name="Serrano M.G."/>
            <person name="Buck G."/>
            <person name="Lee V."/>
            <person name="Wang Y."/>
            <person name="Carvalho R."/>
            <person name="Voegtly L."/>
            <person name="Shi R."/>
            <person name="Duckworth R."/>
            <person name="Johnson A."/>
            <person name="Loviza R."/>
            <person name="Walstead R."/>
            <person name="Shah Z."/>
            <person name="Kiflezghi M."/>
            <person name="Wade K."/>
            <person name="Ball S.L."/>
            <person name="Bradley K.W."/>
            <person name="Asai D.J."/>
            <person name="Bowman C.A."/>
            <person name="Russell D.A."/>
            <person name="Pope W.H."/>
            <person name="Jacobs-Sera D."/>
            <person name="Hendrix R.W."/>
            <person name="Hatfull G.F."/>
        </authorList>
    </citation>
    <scope>NUCLEOTIDE SEQUENCE</scope>
</reference>
<dbReference type="InterPro" id="IPR003604">
    <property type="entry name" value="Matrin/U1-like-C_Znf_C2H2"/>
</dbReference>
<feature type="compositionally biased region" description="Pro residues" evidence="6">
    <location>
        <begin position="148"/>
        <end position="157"/>
    </location>
</feature>
<dbReference type="EMBL" id="GDKF01007261">
    <property type="protein sequence ID" value="JAT71361.1"/>
    <property type="molecule type" value="Transcribed_RNA"/>
</dbReference>
<dbReference type="PANTHER" id="PTHR13173:SF10">
    <property type="entry name" value="WW DOMAIN-BINDING PROTEIN 4"/>
    <property type="match status" value="1"/>
</dbReference>
<dbReference type="PROSITE" id="PS50171">
    <property type="entry name" value="ZF_MATRIN"/>
    <property type="match status" value="1"/>
</dbReference>
<feature type="compositionally biased region" description="Low complexity" evidence="6">
    <location>
        <begin position="158"/>
        <end position="168"/>
    </location>
</feature>
<dbReference type="AlphaFoldDB" id="A0A1D1ZWY7"/>
<keyword evidence="4" id="KW-0862">Zinc</keyword>